<evidence type="ECO:0000256" key="1">
    <source>
        <dbReference type="ARBA" id="ARBA00005437"/>
    </source>
</evidence>
<dbReference type="SUPFAM" id="SSF54518">
    <property type="entry name" value="Tubby C-terminal domain-like"/>
    <property type="match status" value="1"/>
</dbReference>
<dbReference type="Gene3D" id="2.40.160.200">
    <property type="entry name" value="LURP1-related"/>
    <property type="match status" value="1"/>
</dbReference>
<evidence type="ECO:0008006" key="4">
    <source>
        <dbReference type="Google" id="ProtNLM"/>
    </source>
</evidence>
<name>A0A1Y1VCR5_9FUNG</name>
<dbReference type="AlphaFoldDB" id="A0A1Y1VCR5"/>
<dbReference type="Proteomes" id="UP000193719">
    <property type="component" value="Unassembled WGS sequence"/>
</dbReference>
<comment type="similarity">
    <text evidence="1">Belongs to the LOR family.</text>
</comment>
<comment type="caution">
    <text evidence="2">The sequence shown here is derived from an EMBL/GenBank/DDBJ whole genome shotgun (WGS) entry which is preliminary data.</text>
</comment>
<organism evidence="2 3">
    <name type="scientific">Piromyces finnis</name>
    <dbReference type="NCBI Taxonomy" id="1754191"/>
    <lineage>
        <taxon>Eukaryota</taxon>
        <taxon>Fungi</taxon>
        <taxon>Fungi incertae sedis</taxon>
        <taxon>Chytridiomycota</taxon>
        <taxon>Chytridiomycota incertae sedis</taxon>
        <taxon>Neocallimastigomycetes</taxon>
        <taxon>Neocallimastigales</taxon>
        <taxon>Neocallimastigaceae</taxon>
        <taxon>Piromyces</taxon>
    </lineage>
</organism>
<evidence type="ECO:0000313" key="3">
    <source>
        <dbReference type="Proteomes" id="UP000193719"/>
    </source>
</evidence>
<keyword evidence="3" id="KW-1185">Reference proteome</keyword>
<protein>
    <recommendedName>
        <fullName evidence="4">DUF567-domain-containing protein</fullName>
    </recommendedName>
</protein>
<gene>
    <name evidence="2" type="ORF">BCR36DRAFT_582749</name>
</gene>
<reference evidence="2 3" key="1">
    <citation type="submission" date="2016-08" db="EMBL/GenBank/DDBJ databases">
        <title>Genomes of anaerobic fungi encode conserved fungal cellulosomes for biomass hydrolysis.</title>
        <authorList>
            <consortium name="DOE Joint Genome Institute"/>
            <person name="Haitjema C.H."/>
            <person name="Gilmore S.P."/>
            <person name="Henske J.K."/>
            <person name="Solomon K.V."/>
            <person name="De Groot R."/>
            <person name="Kuo A."/>
            <person name="Mondo S.J."/>
            <person name="Salamov A.A."/>
            <person name="Labutti K."/>
            <person name="Zhao Z."/>
            <person name="Chiniquy J."/>
            <person name="Barry K."/>
            <person name="Brewer H.M."/>
            <person name="Purvine S.O."/>
            <person name="Wright A.T."/>
            <person name="Boxma B."/>
            <person name="Van Alen T."/>
            <person name="Hackstein J.H."/>
            <person name="Baker S.E."/>
            <person name="Grigoriev I.V."/>
            <person name="O'Malley M.A."/>
        </authorList>
    </citation>
    <scope>NUCLEOTIDE SEQUENCE [LARGE SCALE GENOMIC DNA]</scope>
    <source>
        <strain evidence="3">finn</strain>
    </source>
</reference>
<sequence>MDFFTNMLFTTGSVKAPRKAVVGTEARFLAQQPVTLVLKEHVLSYSGDDFSIKDLNGVSYFQCKGKYISLHDRKCIYDIYNNPIITVKEKISIKFKQTLIDPKSKQKIANIKKPLFYHKTLIVKFFNKTTNKKEVITVRNDLMALSSGIYYDNVMIGRIIKKFDVKTLFTNKDSYLLEIAPNVDMALMVALAIIFDEFKYD</sequence>
<dbReference type="PANTHER" id="PTHR31087:SF161">
    <property type="entry name" value="TUBBY C 2 FAMILY PROTEIN"/>
    <property type="match status" value="1"/>
</dbReference>
<dbReference type="STRING" id="1754191.A0A1Y1VCR5"/>
<dbReference type="InterPro" id="IPR025659">
    <property type="entry name" value="Tubby-like_C"/>
</dbReference>
<evidence type="ECO:0000313" key="2">
    <source>
        <dbReference type="EMBL" id="ORX52252.1"/>
    </source>
</evidence>
<accession>A0A1Y1VCR5</accession>
<dbReference type="OrthoDB" id="97518at2759"/>
<dbReference type="Pfam" id="PF04525">
    <property type="entry name" value="LOR"/>
    <property type="match status" value="1"/>
</dbReference>
<reference evidence="2 3" key="2">
    <citation type="submission" date="2016-08" db="EMBL/GenBank/DDBJ databases">
        <title>Pervasive Adenine N6-methylation of Active Genes in Fungi.</title>
        <authorList>
            <consortium name="DOE Joint Genome Institute"/>
            <person name="Mondo S.J."/>
            <person name="Dannebaum R.O."/>
            <person name="Kuo R.C."/>
            <person name="Labutti K."/>
            <person name="Haridas S."/>
            <person name="Kuo A."/>
            <person name="Salamov A."/>
            <person name="Ahrendt S.R."/>
            <person name="Lipzen A."/>
            <person name="Sullivan W."/>
            <person name="Andreopoulos W.B."/>
            <person name="Clum A."/>
            <person name="Lindquist E."/>
            <person name="Daum C."/>
            <person name="Ramamoorthy G.K."/>
            <person name="Gryganskyi A."/>
            <person name="Culley D."/>
            <person name="Magnuson J.K."/>
            <person name="James T.Y."/>
            <person name="O'Malley M.A."/>
            <person name="Stajich J.E."/>
            <person name="Spatafora J.W."/>
            <person name="Visel A."/>
            <person name="Grigoriev I.V."/>
        </authorList>
    </citation>
    <scope>NUCLEOTIDE SEQUENCE [LARGE SCALE GENOMIC DNA]</scope>
    <source>
        <strain evidence="3">finn</strain>
    </source>
</reference>
<dbReference type="InterPro" id="IPR007612">
    <property type="entry name" value="LOR"/>
</dbReference>
<dbReference type="EMBL" id="MCFH01000016">
    <property type="protein sequence ID" value="ORX52252.1"/>
    <property type="molecule type" value="Genomic_DNA"/>
</dbReference>
<proteinExistence type="inferred from homology"/>
<dbReference type="PANTHER" id="PTHR31087">
    <property type="match status" value="1"/>
</dbReference>
<dbReference type="InterPro" id="IPR038595">
    <property type="entry name" value="LOR_sf"/>
</dbReference>